<keyword evidence="2" id="KW-1133">Transmembrane helix</keyword>
<gene>
    <name evidence="4" type="ORF">DW028_08360</name>
</gene>
<name>A0A415JXF8_9FIRM</name>
<evidence type="ECO:0000313" key="5">
    <source>
        <dbReference type="Proteomes" id="UP000283297"/>
    </source>
</evidence>
<keyword evidence="2" id="KW-0472">Membrane</keyword>
<dbReference type="GO" id="GO:0016780">
    <property type="term" value="F:phosphotransferase activity, for other substituted phosphate groups"/>
    <property type="evidence" value="ECO:0007669"/>
    <property type="project" value="TreeGrafter"/>
</dbReference>
<sequence>MYVTAKIKKSKSIYQDEPEQQNPLEGKKVIFVESMDDTVNADGVRGHLEAVGESDYRPTFYSRCIKRILDIVLSFGGMILLSPVFGIVALAIKIEDPGPVMFVQKRCGQNKRYFKLHKFRSMKMDTPHDVPTHQLANPDQYITKVGKFIRAHSLDELPQIWDVFIGNMSVIGPRPGLWNQDLLTAERDKYGANDVRPGVTGWAQINGRDELEIPVKAQYDGEYVKNQSFVFDMKCFFGTVSKVAKDDTVVEGGTGELKRNA</sequence>
<feature type="domain" description="Bacterial sugar transferase" evidence="3">
    <location>
        <begin position="66"/>
        <end position="244"/>
    </location>
</feature>
<dbReference type="PANTHER" id="PTHR30576:SF10">
    <property type="entry name" value="SLL5057 PROTEIN"/>
    <property type="match status" value="1"/>
</dbReference>
<dbReference type="AlphaFoldDB" id="A0A415JXF8"/>
<proteinExistence type="inferred from homology"/>
<dbReference type="Pfam" id="PF02397">
    <property type="entry name" value="Bac_transf"/>
    <property type="match status" value="1"/>
</dbReference>
<organism evidence="4 5">
    <name type="scientific">Agathobacter rectalis</name>
    <dbReference type="NCBI Taxonomy" id="39491"/>
    <lineage>
        <taxon>Bacteria</taxon>
        <taxon>Bacillati</taxon>
        <taxon>Bacillota</taxon>
        <taxon>Clostridia</taxon>
        <taxon>Lachnospirales</taxon>
        <taxon>Lachnospiraceae</taxon>
        <taxon>Agathobacter</taxon>
    </lineage>
</organism>
<accession>A0A415JXF8</accession>
<reference evidence="4 5" key="1">
    <citation type="submission" date="2018-08" db="EMBL/GenBank/DDBJ databases">
        <title>A genome reference for cultivated species of the human gut microbiota.</title>
        <authorList>
            <person name="Zou Y."/>
            <person name="Xue W."/>
            <person name="Luo G."/>
        </authorList>
    </citation>
    <scope>NUCLEOTIDE SEQUENCE [LARGE SCALE GENOMIC DNA]</scope>
    <source>
        <strain evidence="4 5">AF38-24</strain>
    </source>
</reference>
<dbReference type="InterPro" id="IPR003362">
    <property type="entry name" value="Bact_transf"/>
</dbReference>
<evidence type="ECO:0000256" key="1">
    <source>
        <dbReference type="ARBA" id="ARBA00006464"/>
    </source>
</evidence>
<keyword evidence="2" id="KW-0812">Transmembrane</keyword>
<comment type="similarity">
    <text evidence="1">Belongs to the bacterial sugar transferase family.</text>
</comment>
<dbReference type="Proteomes" id="UP000283297">
    <property type="component" value="Unassembled WGS sequence"/>
</dbReference>
<feature type="transmembrane region" description="Helical" evidence="2">
    <location>
        <begin position="71"/>
        <end position="92"/>
    </location>
</feature>
<protein>
    <submittedName>
        <fullName evidence="4">Sugar transferase</fullName>
    </submittedName>
</protein>
<dbReference type="EMBL" id="QRON01000004">
    <property type="protein sequence ID" value="RHL28721.1"/>
    <property type="molecule type" value="Genomic_DNA"/>
</dbReference>
<dbReference type="PANTHER" id="PTHR30576">
    <property type="entry name" value="COLANIC BIOSYNTHESIS UDP-GLUCOSE LIPID CARRIER TRANSFERASE"/>
    <property type="match status" value="1"/>
</dbReference>
<evidence type="ECO:0000313" key="4">
    <source>
        <dbReference type="EMBL" id="RHL28721.1"/>
    </source>
</evidence>
<evidence type="ECO:0000256" key="2">
    <source>
        <dbReference type="SAM" id="Phobius"/>
    </source>
</evidence>
<keyword evidence="4" id="KW-0808">Transferase</keyword>
<comment type="caution">
    <text evidence="4">The sequence shown here is derived from an EMBL/GenBank/DDBJ whole genome shotgun (WGS) entry which is preliminary data.</text>
</comment>
<evidence type="ECO:0000259" key="3">
    <source>
        <dbReference type="Pfam" id="PF02397"/>
    </source>
</evidence>